<comment type="caution">
    <text evidence="5">The sequence shown here is derived from an EMBL/GenBank/DDBJ whole genome shotgun (WGS) entry which is preliminary data.</text>
</comment>
<dbReference type="GO" id="GO:0004341">
    <property type="term" value="F:gluconolactonase activity"/>
    <property type="evidence" value="ECO:0007669"/>
    <property type="project" value="TreeGrafter"/>
</dbReference>
<comment type="similarity">
    <text evidence="1">Belongs to the SMP-30/CGR1 family.</text>
</comment>
<dbReference type="InterPro" id="IPR013658">
    <property type="entry name" value="SGL"/>
</dbReference>
<dbReference type="Pfam" id="PF08450">
    <property type="entry name" value="SGL"/>
    <property type="match status" value="1"/>
</dbReference>
<evidence type="ECO:0000259" key="4">
    <source>
        <dbReference type="Pfam" id="PF08450"/>
    </source>
</evidence>
<evidence type="ECO:0000313" key="5">
    <source>
        <dbReference type="EMBL" id="CAJ2506408.1"/>
    </source>
</evidence>
<dbReference type="PRINTS" id="PR01790">
    <property type="entry name" value="SMP30FAMILY"/>
</dbReference>
<proteinExistence type="inferred from homology"/>
<feature type="active site" description="Proton donor/acceptor" evidence="2">
    <location>
        <position position="220"/>
    </location>
</feature>
<dbReference type="Gene3D" id="2.120.10.30">
    <property type="entry name" value="TolB, C-terminal domain"/>
    <property type="match status" value="1"/>
</dbReference>
<keyword evidence="3" id="KW-0862">Zinc</keyword>
<evidence type="ECO:0000256" key="3">
    <source>
        <dbReference type="PIRSR" id="PIRSR605511-2"/>
    </source>
</evidence>
<gene>
    <name evidence="5" type="ORF">KHLLAP_LOCUS6876</name>
</gene>
<dbReference type="InterPro" id="IPR005511">
    <property type="entry name" value="SMP-30"/>
</dbReference>
<comment type="cofactor">
    <cofactor evidence="3">
        <name>Zn(2+)</name>
        <dbReference type="ChEBI" id="CHEBI:29105"/>
    </cofactor>
    <text evidence="3">Binds 1 divalent metal cation per subunit.</text>
</comment>
<accession>A0AAI8YJ09</accession>
<evidence type="ECO:0000256" key="1">
    <source>
        <dbReference type="ARBA" id="ARBA00008853"/>
    </source>
</evidence>
<organism evidence="5 6">
    <name type="scientific">Anthostomella pinea</name>
    <dbReference type="NCBI Taxonomy" id="933095"/>
    <lineage>
        <taxon>Eukaryota</taxon>
        <taxon>Fungi</taxon>
        <taxon>Dikarya</taxon>
        <taxon>Ascomycota</taxon>
        <taxon>Pezizomycotina</taxon>
        <taxon>Sordariomycetes</taxon>
        <taxon>Xylariomycetidae</taxon>
        <taxon>Xylariales</taxon>
        <taxon>Xylariaceae</taxon>
        <taxon>Anthostomella</taxon>
    </lineage>
</organism>
<protein>
    <submittedName>
        <fullName evidence="5">Uu.00g005380.m01.CDS01</fullName>
    </submittedName>
</protein>
<dbReference type="AlphaFoldDB" id="A0AAI8YJ09"/>
<dbReference type="EMBL" id="CAUWAG010000008">
    <property type="protein sequence ID" value="CAJ2506408.1"/>
    <property type="molecule type" value="Genomic_DNA"/>
</dbReference>
<dbReference type="SUPFAM" id="SSF63829">
    <property type="entry name" value="Calcium-dependent phosphotriesterase"/>
    <property type="match status" value="1"/>
</dbReference>
<reference evidence="5" key="1">
    <citation type="submission" date="2023-10" db="EMBL/GenBank/DDBJ databases">
        <authorList>
            <person name="Hackl T."/>
        </authorList>
    </citation>
    <scope>NUCLEOTIDE SEQUENCE</scope>
</reference>
<keyword evidence="6" id="KW-1185">Reference proteome</keyword>
<sequence>MSSSATTKPALQQWHVTEPYVHPHCGLGEGPYYEAATNSVRFVDIKKQRVHAVSLDAGPGSLITIQLDTPVSVTADIAGIDPRDRILIGAKYGIAVLDRRAGTYEYVARFASGVDNERLRGNDGAVDPHGRFWLGTMSDIGLHLQAEGHLYLFTGTRTAAQSMRHPVTIPNSVGWSPDNKTMYFTHSTERTVYAWDYALSDGGLSNERVFYRHEGPGEPDGFRVDVEGYMWHAVYGESRVLKISPAGALVGQVNLPTQNITCVQFVGTELFITTASMEKGEGPEEAVELSGALYRVDVGVRGLDPFEFKMDN</sequence>
<evidence type="ECO:0000256" key="2">
    <source>
        <dbReference type="PIRSR" id="PIRSR605511-1"/>
    </source>
</evidence>
<feature type="binding site" evidence="3">
    <location>
        <position position="220"/>
    </location>
    <ligand>
        <name>a divalent metal cation</name>
        <dbReference type="ChEBI" id="CHEBI:60240"/>
    </ligand>
</feature>
<name>A0AAI8YJ09_9PEZI</name>
<feature type="domain" description="SMP-30/Gluconolactonase/LRE-like region" evidence="4">
    <location>
        <begin position="27"/>
        <end position="275"/>
    </location>
</feature>
<evidence type="ECO:0000313" key="6">
    <source>
        <dbReference type="Proteomes" id="UP001295740"/>
    </source>
</evidence>
<feature type="binding site" evidence="3">
    <location>
        <position position="29"/>
    </location>
    <ligand>
        <name>a divalent metal cation</name>
        <dbReference type="ChEBI" id="CHEBI:60240"/>
    </ligand>
</feature>
<dbReference type="Proteomes" id="UP001295740">
    <property type="component" value="Unassembled WGS sequence"/>
</dbReference>
<dbReference type="PANTHER" id="PTHR10907">
    <property type="entry name" value="REGUCALCIN"/>
    <property type="match status" value="1"/>
</dbReference>
<dbReference type="PANTHER" id="PTHR10907:SF47">
    <property type="entry name" value="REGUCALCIN"/>
    <property type="match status" value="1"/>
</dbReference>
<feature type="binding site" evidence="3">
    <location>
        <position position="171"/>
    </location>
    <ligand>
        <name>a divalent metal cation</name>
        <dbReference type="ChEBI" id="CHEBI:60240"/>
    </ligand>
</feature>
<keyword evidence="3" id="KW-0479">Metal-binding</keyword>
<dbReference type="InterPro" id="IPR011042">
    <property type="entry name" value="6-blade_b-propeller_TolB-like"/>
</dbReference>
<feature type="binding site" evidence="3">
    <location>
        <position position="122"/>
    </location>
    <ligand>
        <name>substrate</name>
    </ligand>
</feature>
<dbReference type="GO" id="GO:0005509">
    <property type="term" value="F:calcium ion binding"/>
    <property type="evidence" value="ECO:0007669"/>
    <property type="project" value="TreeGrafter"/>
</dbReference>
<feature type="binding site" evidence="3">
    <location>
        <position position="118"/>
    </location>
    <ligand>
        <name>substrate</name>
    </ligand>
</feature>